<dbReference type="RefSeq" id="WP_044840444.1">
    <property type="nucleotide sequence ID" value="NZ_CP059733.1"/>
</dbReference>
<reference evidence="1 2" key="2">
    <citation type="journal article" date="2022" name="Mar. Drugs">
        <title>Bioassay-Guided Fractionation Leads to the Detection of Cholic Acid Generated by the Rare Thalassomonas sp.</title>
        <authorList>
            <person name="Pheiffer F."/>
            <person name="Schneider Y.K."/>
            <person name="Hansen E.H."/>
            <person name="Andersen J.H."/>
            <person name="Isaksson J."/>
            <person name="Busche T."/>
            <person name="R C."/>
            <person name="Kalinowski J."/>
            <person name="Zyl L.V."/>
            <person name="Trindade M."/>
        </authorList>
    </citation>
    <scope>NUCLEOTIDE SEQUENCE [LARGE SCALE GENOMIC DNA]</scope>
    <source>
        <strain evidence="1 2">XOM25</strain>
    </source>
</reference>
<reference evidence="1 2" key="1">
    <citation type="journal article" date="2015" name="Genome Announc.">
        <title>Draft Genome Sequences of Marine Isolates of Thalassomonas viridans and Thalassomonas actiniarum.</title>
        <authorList>
            <person name="Olonade I."/>
            <person name="van Zyl L.J."/>
            <person name="Trindade M."/>
        </authorList>
    </citation>
    <scope>NUCLEOTIDE SEQUENCE [LARGE SCALE GENOMIC DNA]</scope>
    <source>
        <strain evidence="1 2">XOM25</strain>
    </source>
</reference>
<dbReference type="AlphaFoldDB" id="A0AAE9Z4L9"/>
<gene>
    <name evidence="1" type="ORF">SG34_003320</name>
</gene>
<dbReference type="KEGG" id="tvd:SG34_003320"/>
<keyword evidence="2" id="KW-1185">Reference proteome</keyword>
<evidence type="ECO:0000313" key="2">
    <source>
        <dbReference type="Proteomes" id="UP000032352"/>
    </source>
</evidence>
<sequence>MNTYKNRIFLGLAVYFLGTLAFLFSNLIASSPVIKEVSLPADENKAAMLPVSDPQEALLIKDAKRPATPEIPSVVN</sequence>
<evidence type="ECO:0000313" key="1">
    <source>
        <dbReference type="EMBL" id="WDE05974.1"/>
    </source>
</evidence>
<dbReference type="Proteomes" id="UP000032352">
    <property type="component" value="Chromosome"/>
</dbReference>
<dbReference type="EMBL" id="CP059733">
    <property type="protein sequence ID" value="WDE05974.1"/>
    <property type="molecule type" value="Genomic_DNA"/>
</dbReference>
<name>A0AAE9Z4L9_9GAMM</name>
<accession>A0AAE9Z4L9</accession>
<protein>
    <submittedName>
        <fullName evidence="1">Uncharacterized protein</fullName>
    </submittedName>
</protein>
<organism evidence="1 2">
    <name type="scientific">Thalassomonas viridans</name>
    <dbReference type="NCBI Taxonomy" id="137584"/>
    <lineage>
        <taxon>Bacteria</taxon>
        <taxon>Pseudomonadati</taxon>
        <taxon>Pseudomonadota</taxon>
        <taxon>Gammaproteobacteria</taxon>
        <taxon>Alteromonadales</taxon>
        <taxon>Colwelliaceae</taxon>
        <taxon>Thalassomonas</taxon>
    </lineage>
</organism>
<proteinExistence type="predicted"/>